<dbReference type="PANTHER" id="PTHR13228:SF3">
    <property type="entry name" value="CONSERVED OLIGOMERIC GOLGI COMPLEX SUBUNIT 5"/>
    <property type="match status" value="1"/>
</dbReference>
<keyword evidence="4" id="KW-1185">Reference proteome</keyword>
<feature type="compositionally biased region" description="Low complexity" evidence="1">
    <location>
        <begin position="11"/>
        <end position="21"/>
    </location>
</feature>
<dbReference type="PANTHER" id="PTHR13228">
    <property type="entry name" value="CONSERVED OLIGOMERIC GOLGI COMPLEX COMPONENT 5"/>
    <property type="match status" value="1"/>
</dbReference>
<feature type="region of interest" description="Disordered" evidence="1">
    <location>
        <begin position="1"/>
        <end position="21"/>
    </location>
</feature>
<dbReference type="AlphaFoldDB" id="A0AAD3DAH6"/>
<proteinExistence type="predicted"/>
<evidence type="ECO:0000256" key="1">
    <source>
        <dbReference type="SAM" id="MobiDB-lite"/>
    </source>
</evidence>
<protein>
    <recommendedName>
        <fullName evidence="2">Conserved oligomeric Golgi complex subunit 5 helical domain-containing protein</fullName>
    </recommendedName>
</protein>
<accession>A0AAD3DAH6</accession>
<name>A0AAD3DAH6_9STRA</name>
<organism evidence="3 4">
    <name type="scientific">Chaetoceros tenuissimus</name>
    <dbReference type="NCBI Taxonomy" id="426638"/>
    <lineage>
        <taxon>Eukaryota</taxon>
        <taxon>Sar</taxon>
        <taxon>Stramenopiles</taxon>
        <taxon>Ochrophyta</taxon>
        <taxon>Bacillariophyta</taxon>
        <taxon>Coscinodiscophyceae</taxon>
        <taxon>Chaetocerotophycidae</taxon>
        <taxon>Chaetocerotales</taxon>
        <taxon>Chaetocerotaceae</taxon>
        <taxon>Chaetoceros</taxon>
    </lineage>
</organism>
<dbReference type="InterPro" id="IPR019465">
    <property type="entry name" value="Cog5"/>
</dbReference>
<evidence type="ECO:0000313" key="4">
    <source>
        <dbReference type="Proteomes" id="UP001054902"/>
    </source>
</evidence>
<dbReference type="GO" id="GO:0006891">
    <property type="term" value="P:intra-Golgi vesicle-mediated transport"/>
    <property type="evidence" value="ECO:0007669"/>
    <property type="project" value="InterPro"/>
</dbReference>
<dbReference type="Pfam" id="PF20649">
    <property type="entry name" value="COG5_C"/>
    <property type="match status" value="1"/>
</dbReference>
<dbReference type="EMBL" id="BLLK01000069">
    <property type="protein sequence ID" value="GFH60849.1"/>
    <property type="molecule type" value="Genomic_DNA"/>
</dbReference>
<evidence type="ECO:0000259" key="2">
    <source>
        <dbReference type="Pfam" id="PF20649"/>
    </source>
</evidence>
<comment type="caution">
    <text evidence="3">The sequence shown here is derived from an EMBL/GenBank/DDBJ whole genome shotgun (WGS) entry which is preliminary data.</text>
</comment>
<feature type="domain" description="Conserved oligomeric Golgi complex subunit 5 helical" evidence="2">
    <location>
        <begin position="292"/>
        <end position="538"/>
    </location>
</feature>
<dbReference type="Proteomes" id="UP001054902">
    <property type="component" value="Unassembled WGS sequence"/>
</dbReference>
<sequence length="1099" mass="119975">MSGHEVLKKQSSSNVGSSGANASRALRRLIEEDPLLEKFQLTTLNPNQDGSNKKDAKVVNKGTEPVFAYAAALVNADSSIDMDMDSQQDFFDPTSGGNIQQKAKDALAEVERKLLLVGSLSERISREKPEHVAAPLLKLHGFTPFPEEQEQILDRDVYDGSAHSSETSRSAVPGLTSTLERCDRLARQSQVLDSVANRVESTLERGLARMNGATEKLDRVLKTSQVLKMVMRLQFEAKKVLGSGLDFDALLSNDDEANIYHSAHVDLRDLTRAAASVAIIEELLNHEDLKDQGIDTVEQMRPEAERVAKAVKKAAAGLLADQHGGTSGASKLPSATKLGATLQVYFHLGELPFAAWSAVSLGLDRAEKASGKFLNPSAMKRLMESAKADAKASVDKELGTSNVDRRRRESAYNRALKMKLRDKKAEAAVTWASGVAEAALQVFNLHRVLLRKSDPVSRQNFMEVVNAAPIPDKFLEAQELANSTSKKTDGSKKQQVSIFSLFWNQMCINLGARMQRLLKYENGAIAADVATFYPAIRSASLEMLSSVQDSMQAGALSYANNMMDDVNGGGSGMSGGIMGGSVALDDRLLLGFAPTEESKDTFDVGFTAVSADQWTKKDASTFDVGVDKITSRKTGQAQTSAVSSILLSPEWLALQGSGDVGLYPMQRAFLQSLRERLSAPIKTLFLENTMVDENGIDMKMLPTLPSDKDLGKIEKVLKKELSIADPREGGGDFSMTTMISECIVELVETFCSMATGATSGAPESKLINASKGTAAEELLHDMKVASVLSSLTSILRGLPEDTFIVPYRPAHSLQHEEAANMCEIALLPAIHEIESLVKRQFVAPLCNVLNRELSSQIALMHKGIYIGDEASSQGSFVQTYLVHKYENIASQILSRLPGDYGAMVASTICAFSIYCFVSNASLIRPLGEAGRLRITQDLADFELILEQLIFKGGGSTPLNQIFGGKPYAELRAVRQMLFWNGLEDKTLSSEKVSKAFFREVWVKDVRPSTAFHFLFTFAPTLLSSPHHSCRMSAEEYVRNLVKLDGSVEDGEGKAWMTTMSCCDAYAQRESIDGGVSIGDRRIPAILMIIGPELLRRRRY</sequence>
<gene>
    <name evidence="3" type="ORF">CTEN210_17326</name>
</gene>
<dbReference type="GO" id="GO:0017119">
    <property type="term" value="C:Golgi transport complex"/>
    <property type="evidence" value="ECO:0007669"/>
    <property type="project" value="InterPro"/>
</dbReference>
<evidence type="ECO:0000313" key="3">
    <source>
        <dbReference type="EMBL" id="GFH60849.1"/>
    </source>
</evidence>
<reference evidence="3 4" key="1">
    <citation type="journal article" date="2021" name="Sci. Rep.">
        <title>The genome of the diatom Chaetoceros tenuissimus carries an ancient integrated fragment of an extant virus.</title>
        <authorList>
            <person name="Hongo Y."/>
            <person name="Kimura K."/>
            <person name="Takaki Y."/>
            <person name="Yoshida Y."/>
            <person name="Baba S."/>
            <person name="Kobayashi G."/>
            <person name="Nagasaki K."/>
            <person name="Hano T."/>
            <person name="Tomaru Y."/>
        </authorList>
    </citation>
    <scope>NUCLEOTIDE SEQUENCE [LARGE SCALE GENOMIC DNA]</scope>
    <source>
        <strain evidence="3 4">NIES-3715</strain>
    </source>
</reference>
<dbReference type="InterPro" id="IPR048485">
    <property type="entry name" value="COG5_helical"/>
</dbReference>